<keyword evidence="2" id="KW-1185">Reference proteome</keyword>
<dbReference type="EMBL" id="BAABGY010000007">
    <property type="protein sequence ID" value="GAA4333196.1"/>
    <property type="molecule type" value="Genomic_DNA"/>
</dbReference>
<proteinExistence type="predicted"/>
<reference evidence="2" key="1">
    <citation type="journal article" date="2019" name="Int. J. Syst. Evol. Microbiol.">
        <title>The Global Catalogue of Microorganisms (GCM) 10K type strain sequencing project: providing services to taxonomists for standard genome sequencing and annotation.</title>
        <authorList>
            <consortium name="The Broad Institute Genomics Platform"/>
            <consortium name="The Broad Institute Genome Sequencing Center for Infectious Disease"/>
            <person name="Wu L."/>
            <person name="Ma J."/>
        </authorList>
    </citation>
    <scope>NUCLEOTIDE SEQUENCE [LARGE SCALE GENOMIC DNA]</scope>
    <source>
        <strain evidence="2">JCM 17919</strain>
    </source>
</reference>
<sequence>MSATQSNLSDARYGYDFVVATTQKSINATLKEYLYTTKFPVVRMYWNQDADGNPVPVSYEDLMKQTSNTDPLKVPSWNAAQPMTEDLTNINNSNFYFAFEAAIGIPSGMAPEDINFDVVTLQPDSNSVVFRLSCATFTIVSCNFGRHGLSSFTNLQQPSDGAWLFTSTVKLRDILNNSNLPDNVRRQLENFGPDAFSVQQLFLDLDTAAIESTPTISGLDTGTPAYNLLSQVFIGAYFNAMKTQGHPVLNYAIVRNAPDHNTSTLQLTNMAMEVSPFIGTPTPALNTLAYLCEVDGNTLPPSVPFSWNWVEPGESGQFDGAIAINRNTFARYFRDQLRGYVSSNCYATWVRVWLSGFLDTTINYSWQLTGNQAPTITMPATGSTVLQFSYASSYSDEAGLGGDMGGMRISTNMDVSVDFRGNQIVISQHFVIECYVRVMQSSETWKAANLYITDTYDLAIDQNGGLTAVLNTQRTDNSDATPSTNWFIDAFTGLNALVSNVDQWTKGFASTGFHTLPVAVAQQFVFPGGKTFAFKDVVFSGNQDLIAHITYVKSNLSLPNPITVKNNAYAAV</sequence>
<dbReference type="RefSeq" id="WP_345256204.1">
    <property type="nucleotide sequence ID" value="NZ_BAABGY010000007.1"/>
</dbReference>
<accession>A0ABP8H1V7</accession>
<gene>
    <name evidence="1" type="ORF">GCM10023184_26210</name>
</gene>
<evidence type="ECO:0000313" key="2">
    <source>
        <dbReference type="Proteomes" id="UP001501725"/>
    </source>
</evidence>
<evidence type="ECO:0000313" key="1">
    <source>
        <dbReference type="EMBL" id="GAA4333196.1"/>
    </source>
</evidence>
<dbReference type="Proteomes" id="UP001501725">
    <property type="component" value="Unassembled WGS sequence"/>
</dbReference>
<organism evidence="1 2">
    <name type="scientific">Flaviaesturariibacter amylovorans</name>
    <dbReference type="NCBI Taxonomy" id="1084520"/>
    <lineage>
        <taxon>Bacteria</taxon>
        <taxon>Pseudomonadati</taxon>
        <taxon>Bacteroidota</taxon>
        <taxon>Chitinophagia</taxon>
        <taxon>Chitinophagales</taxon>
        <taxon>Chitinophagaceae</taxon>
        <taxon>Flaviaestuariibacter</taxon>
    </lineage>
</organism>
<name>A0ABP8H1V7_9BACT</name>
<protein>
    <submittedName>
        <fullName evidence="1">Uncharacterized protein</fullName>
    </submittedName>
</protein>
<comment type="caution">
    <text evidence="1">The sequence shown here is derived from an EMBL/GenBank/DDBJ whole genome shotgun (WGS) entry which is preliminary data.</text>
</comment>